<gene>
    <name evidence="5" type="primary">fadR</name>
    <name evidence="5" type="ORF">DC3_20140</name>
</gene>
<evidence type="ECO:0000313" key="6">
    <source>
        <dbReference type="Proteomes" id="UP000321306"/>
    </source>
</evidence>
<dbReference type="InterPro" id="IPR008920">
    <property type="entry name" value="TF_FadR/GntR_C"/>
</dbReference>
<dbReference type="SUPFAM" id="SSF48008">
    <property type="entry name" value="GntR ligand-binding domain-like"/>
    <property type="match status" value="1"/>
</dbReference>
<dbReference type="RefSeq" id="WP_146884192.1">
    <property type="nucleotide sequence ID" value="NZ_BJXB01000007.1"/>
</dbReference>
<dbReference type="PRINTS" id="PR00035">
    <property type="entry name" value="HTHGNTR"/>
</dbReference>
<accession>A0A511N0P5</accession>
<dbReference type="Gene3D" id="1.20.120.530">
    <property type="entry name" value="GntR ligand-binding domain-like"/>
    <property type="match status" value="1"/>
</dbReference>
<dbReference type="EMBL" id="BJXB01000007">
    <property type="protein sequence ID" value="GEM46379.1"/>
    <property type="molecule type" value="Genomic_DNA"/>
</dbReference>
<sequence length="220" mass="24988">MIVKPAEHAEKALIERILDGQYPQGSFLPSERDLAGLLGVTRPTLREALQRLSRDGWLEIQQGKPTRVRHYWQEGGLALLGSLATHENITPFIPHLLQIRTDLAPSYTKMAVENNPQAVEQHLSRTPEIPEDFVRFDWELHRLLCLESGNPLYVLVLNGFREVYASAGLLYFQTQDARDLSGNFYRELREAAIQKDALKAAELARTVCLNSQKLWSRGLS</sequence>
<dbReference type="GO" id="GO:0003677">
    <property type="term" value="F:DNA binding"/>
    <property type="evidence" value="ECO:0007669"/>
    <property type="project" value="UniProtKB-KW"/>
</dbReference>
<dbReference type="InterPro" id="IPR036388">
    <property type="entry name" value="WH-like_DNA-bd_sf"/>
</dbReference>
<dbReference type="NCBIfam" id="NF003444">
    <property type="entry name" value="PRK04984.1"/>
    <property type="match status" value="1"/>
</dbReference>
<dbReference type="InterPro" id="IPR000524">
    <property type="entry name" value="Tscrpt_reg_HTH_GntR"/>
</dbReference>
<proteinExistence type="predicted"/>
<dbReference type="CDD" id="cd07377">
    <property type="entry name" value="WHTH_GntR"/>
    <property type="match status" value="1"/>
</dbReference>
<dbReference type="PROSITE" id="PS50949">
    <property type="entry name" value="HTH_GNTR"/>
    <property type="match status" value="1"/>
</dbReference>
<dbReference type="GO" id="GO:0003700">
    <property type="term" value="F:DNA-binding transcription factor activity"/>
    <property type="evidence" value="ECO:0007669"/>
    <property type="project" value="InterPro"/>
</dbReference>
<dbReference type="GO" id="GO:0019217">
    <property type="term" value="P:regulation of fatty acid metabolic process"/>
    <property type="evidence" value="ECO:0007669"/>
    <property type="project" value="InterPro"/>
</dbReference>
<protein>
    <submittedName>
        <fullName evidence="5">Fatty acid metabolism regulator protein</fullName>
    </submittedName>
</protein>
<evidence type="ECO:0000256" key="3">
    <source>
        <dbReference type="ARBA" id="ARBA00023163"/>
    </source>
</evidence>
<keyword evidence="2" id="KW-0238">DNA-binding</keyword>
<evidence type="ECO:0000256" key="2">
    <source>
        <dbReference type="ARBA" id="ARBA00023125"/>
    </source>
</evidence>
<dbReference type="InterPro" id="IPR036390">
    <property type="entry name" value="WH_DNA-bd_sf"/>
</dbReference>
<evidence type="ECO:0000259" key="4">
    <source>
        <dbReference type="PROSITE" id="PS50949"/>
    </source>
</evidence>
<evidence type="ECO:0000256" key="1">
    <source>
        <dbReference type="ARBA" id="ARBA00023015"/>
    </source>
</evidence>
<keyword evidence="3" id="KW-0804">Transcription</keyword>
<dbReference type="Pfam" id="PF00392">
    <property type="entry name" value="GntR"/>
    <property type="match status" value="1"/>
</dbReference>
<dbReference type="Proteomes" id="UP000321306">
    <property type="component" value="Unassembled WGS sequence"/>
</dbReference>
<keyword evidence="1" id="KW-0805">Transcription regulation</keyword>
<keyword evidence="6" id="KW-1185">Reference proteome</keyword>
<dbReference type="PANTHER" id="PTHR43537">
    <property type="entry name" value="TRANSCRIPTIONAL REGULATOR, GNTR FAMILY"/>
    <property type="match status" value="1"/>
</dbReference>
<reference evidence="5 6" key="1">
    <citation type="submission" date="2019-07" db="EMBL/GenBank/DDBJ databases">
        <title>Whole genome shotgun sequence of Deinococcus cellulosilyticus NBRC 106333.</title>
        <authorList>
            <person name="Hosoyama A."/>
            <person name="Uohara A."/>
            <person name="Ohji S."/>
            <person name="Ichikawa N."/>
        </authorList>
    </citation>
    <scope>NUCLEOTIDE SEQUENCE [LARGE SCALE GENOMIC DNA]</scope>
    <source>
        <strain evidence="5 6">NBRC 106333</strain>
    </source>
</reference>
<dbReference type="OrthoDB" id="9781630at2"/>
<dbReference type="InterPro" id="IPR028374">
    <property type="entry name" value="FadR_C"/>
</dbReference>
<dbReference type="GO" id="GO:0000062">
    <property type="term" value="F:fatty-acyl-CoA binding"/>
    <property type="evidence" value="ECO:0007669"/>
    <property type="project" value="InterPro"/>
</dbReference>
<dbReference type="PANTHER" id="PTHR43537:SF52">
    <property type="entry name" value="FATTY ACID METABOLISM REGULATOR PROTEIN"/>
    <property type="match status" value="1"/>
</dbReference>
<name>A0A511N0P5_DEIC1</name>
<dbReference type="SMART" id="SM00345">
    <property type="entry name" value="HTH_GNTR"/>
    <property type="match status" value="1"/>
</dbReference>
<evidence type="ECO:0000313" key="5">
    <source>
        <dbReference type="EMBL" id="GEM46379.1"/>
    </source>
</evidence>
<dbReference type="SUPFAM" id="SSF46785">
    <property type="entry name" value="Winged helix' DNA-binding domain"/>
    <property type="match status" value="1"/>
</dbReference>
<comment type="caution">
    <text evidence="5">The sequence shown here is derived from an EMBL/GenBank/DDBJ whole genome shotgun (WGS) entry which is preliminary data.</text>
</comment>
<organism evidence="5 6">
    <name type="scientific">Deinococcus cellulosilyticus (strain DSM 18568 / NBRC 106333 / KACC 11606 / 5516J-15)</name>
    <dbReference type="NCBI Taxonomy" id="1223518"/>
    <lineage>
        <taxon>Bacteria</taxon>
        <taxon>Thermotogati</taxon>
        <taxon>Deinococcota</taxon>
        <taxon>Deinococci</taxon>
        <taxon>Deinococcales</taxon>
        <taxon>Deinococcaceae</taxon>
        <taxon>Deinococcus</taxon>
    </lineage>
</organism>
<dbReference type="AlphaFoldDB" id="A0A511N0P5"/>
<feature type="domain" description="HTH gntR-type" evidence="4">
    <location>
        <begin position="3"/>
        <end position="71"/>
    </location>
</feature>
<dbReference type="Gene3D" id="1.10.10.10">
    <property type="entry name" value="Winged helix-like DNA-binding domain superfamily/Winged helix DNA-binding domain"/>
    <property type="match status" value="1"/>
</dbReference>
<dbReference type="Pfam" id="PF07840">
    <property type="entry name" value="FadR_C"/>
    <property type="match status" value="1"/>
</dbReference>